<accession>R1AW31</accession>
<dbReference type="AlphaFoldDB" id="R1AW31"/>
<organism evidence="1 2">
    <name type="scientific">Caldisalinibacter kiritimatiensis</name>
    <dbReference type="NCBI Taxonomy" id="1304284"/>
    <lineage>
        <taxon>Bacteria</taxon>
        <taxon>Bacillati</taxon>
        <taxon>Bacillota</taxon>
        <taxon>Tissierellia</taxon>
        <taxon>Tissierellales</taxon>
        <taxon>Thermohalobacteraceae</taxon>
        <taxon>Caldisalinibacter</taxon>
    </lineage>
</organism>
<dbReference type="InterPro" id="IPR052265">
    <property type="entry name" value="Gamma-CA"/>
</dbReference>
<dbReference type="PANTHER" id="PTHR43360">
    <property type="entry name" value="CARBON DIOXIDE CONCENTRATING MECHANISM PROTEIN CCMM"/>
    <property type="match status" value="1"/>
</dbReference>
<reference evidence="1 2" key="1">
    <citation type="journal article" date="2015" name="Geomicrobiol. J.">
        <title>Caldisalinibacter kiritimatiensis gen. nov., sp. nov., a moderately thermohalophilic thiosulfate-reducing bacterium from a hypersaline microbial mat.</title>
        <authorList>
            <person name="Ben Hania W."/>
            <person name="Joseph M."/>
            <person name="Fiebig A."/>
            <person name="Bunk B."/>
            <person name="Klenk H.-P."/>
            <person name="Fardeau M.-L."/>
            <person name="Spring S."/>
        </authorList>
    </citation>
    <scope>NUCLEOTIDE SEQUENCE [LARGE SCALE GENOMIC DNA]</scope>
    <source>
        <strain evidence="1 2">L21-TH-D2</strain>
    </source>
</reference>
<dbReference type="SUPFAM" id="SSF51161">
    <property type="entry name" value="Trimeric LpxA-like enzymes"/>
    <property type="match status" value="1"/>
</dbReference>
<dbReference type="EMBL" id="ARZA01000110">
    <property type="protein sequence ID" value="EOD00847.1"/>
    <property type="molecule type" value="Genomic_DNA"/>
</dbReference>
<protein>
    <submittedName>
        <fullName evidence="1">Carboxysome protein CcmM</fullName>
    </submittedName>
</protein>
<keyword evidence="2" id="KW-1185">Reference proteome</keyword>
<dbReference type="STRING" id="1304284.L21TH_1085"/>
<dbReference type="Proteomes" id="UP000013378">
    <property type="component" value="Unassembled WGS sequence"/>
</dbReference>
<evidence type="ECO:0000313" key="1">
    <source>
        <dbReference type="EMBL" id="EOD00847.1"/>
    </source>
</evidence>
<proteinExistence type="predicted"/>
<gene>
    <name evidence="1" type="ORF">L21TH_1085</name>
</gene>
<sequence length="234" mass="25583">MNTMYSLGKPDEFSHSCAPINIYAAFMGPNPRTSFTPYTYSPNIHPSSFIGPFSTIIGAVRISSNVFVGPNTSIRADEGYPFYIGKNTNIQDGVILHGLKDKRIRIKNSLYSIYIGDNVTCAHGCIIHGPCFIGDNSFIGFNAIVLNAVLEEGIYVSPDSIITNGVTIPSNSFVPPGASIDTQEKANALNEVPTDKEEFAKEVIRVNTEFPKSYSLLFGRHRCSCGLSCDDPLW</sequence>
<evidence type="ECO:0000313" key="2">
    <source>
        <dbReference type="Proteomes" id="UP000013378"/>
    </source>
</evidence>
<dbReference type="InterPro" id="IPR011004">
    <property type="entry name" value="Trimer_LpxA-like_sf"/>
</dbReference>
<dbReference type="PANTHER" id="PTHR43360:SF1">
    <property type="entry name" value="CARBOXYSOME ASSEMBLY PROTEIN CCMM"/>
    <property type="match status" value="1"/>
</dbReference>
<name>R1AW31_9FIRM</name>
<comment type="caution">
    <text evidence="1">The sequence shown here is derived from an EMBL/GenBank/DDBJ whole genome shotgun (WGS) entry which is preliminary data.</text>
</comment>
<dbReference type="eggNOG" id="COG0663">
    <property type="taxonomic scope" value="Bacteria"/>
</dbReference>
<dbReference type="Gene3D" id="2.160.10.10">
    <property type="entry name" value="Hexapeptide repeat proteins"/>
    <property type="match status" value="1"/>
</dbReference>